<comment type="caution">
    <text evidence="3">The sequence shown here is derived from an EMBL/GenBank/DDBJ whole genome shotgun (WGS) entry which is preliminary data.</text>
</comment>
<dbReference type="AlphaFoldDB" id="A0A7W9BEP2"/>
<feature type="domain" description="Phage capsid-like C-terminal" evidence="2">
    <location>
        <begin position="110"/>
        <end position="394"/>
    </location>
</feature>
<evidence type="ECO:0000313" key="3">
    <source>
        <dbReference type="EMBL" id="MBB5715854.1"/>
    </source>
</evidence>
<evidence type="ECO:0000313" key="4">
    <source>
        <dbReference type="Proteomes" id="UP000546200"/>
    </source>
</evidence>
<dbReference type="EMBL" id="JACIJK010000008">
    <property type="protein sequence ID" value="MBB5715854.1"/>
    <property type="molecule type" value="Genomic_DNA"/>
</dbReference>
<dbReference type="SUPFAM" id="SSF56563">
    <property type="entry name" value="Major capsid protein gp5"/>
    <property type="match status" value="1"/>
</dbReference>
<comment type="subcellular location">
    <subcellularLocation>
        <location evidence="1">Virion</location>
    </subcellularLocation>
</comment>
<sequence>MADINDINALGSGFEQFKSAINDRLNEIQKKGSVDPLTEQKITNMAGDLVALQSTVTDLAKKSNRVGASEANADVDAHREAFLKFARKGIEGNLADLEAKAMSVGSDTDGGYSVPETLSTAIIEKVVQINPLRALCDVVTSTSENVKFLYNKKGTTSAWVGETDARTATNTSQLVEITPSFGEVYANPMVTQKLLDDAGFDVEAFIAAEVAQEFARAEAKAFLSGDGVNKPKGMLAGATALTGDATRPYGTIQHVVSGQAAALPTDLAAFYQLKYSLKGEYRSGAGFLANSTTLASLMSKADSQGRPLWQPSLIIGQPSTFLGDPIWECQDMDDVAAGKLPLAYGNYKSAYMIADRIGIRILRDPFTNKPYVGFYTTKRVGGVLKDSEAVKVLKISA</sequence>
<dbReference type="Gene3D" id="3.30.2400.10">
    <property type="entry name" value="Major capsid protein gp5"/>
    <property type="match status" value="1"/>
</dbReference>
<dbReference type="RefSeq" id="WP_184058599.1">
    <property type="nucleotide sequence ID" value="NZ_JACIJK010000008.1"/>
</dbReference>
<dbReference type="InterPro" id="IPR054612">
    <property type="entry name" value="Phage_capsid-like_C"/>
</dbReference>
<evidence type="ECO:0000256" key="1">
    <source>
        <dbReference type="ARBA" id="ARBA00004328"/>
    </source>
</evidence>
<evidence type="ECO:0000259" key="2">
    <source>
        <dbReference type="Pfam" id="PF05065"/>
    </source>
</evidence>
<dbReference type="Proteomes" id="UP000546200">
    <property type="component" value="Unassembled WGS sequence"/>
</dbReference>
<dbReference type="InterPro" id="IPR024455">
    <property type="entry name" value="Phage_capsid"/>
</dbReference>
<dbReference type="Pfam" id="PF05065">
    <property type="entry name" value="Phage_capsid"/>
    <property type="match status" value="1"/>
</dbReference>
<gene>
    <name evidence="3" type="ORF">FHS94_002711</name>
</gene>
<accession>A0A7W9BEP2</accession>
<name>A0A7W9BEP2_9SPHN</name>
<dbReference type="NCBIfam" id="TIGR01554">
    <property type="entry name" value="major_cap_HK97"/>
    <property type="match status" value="1"/>
</dbReference>
<proteinExistence type="predicted"/>
<organism evidence="3 4">
    <name type="scientific">Sphingomonas aerophila</name>
    <dbReference type="NCBI Taxonomy" id="1344948"/>
    <lineage>
        <taxon>Bacteria</taxon>
        <taxon>Pseudomonadati</taxon>
        <taxon>Pseudomonadota</taxon>
        <taxon>Alphaproteobacteria</taxon>
        <taxon>Sphingomonadales</taxon>
        <taxon>Sphingomonadaceae</taxon>
        <taxon>Sphingomonas</taxon>
    </lineage>
</organism>
<protein>
    <submittedName>
        <fullName evidence="3">HK97 family phage major capsid protein</fullName>
    </submittedName>
</protein>
<reference evidence="3 4" key="1">
    <citation type="submission" date="2020-08" db="EMBL/GenBank/DDBJ databases">
        <title>Genomic Encyclopedia of Type Strains, Phase IV (KMG-IV): sequencing the most valuable type-strain genomes for metagenomic binning, comparative biology and taxonomic classification.</title>
        <authorList>
            <person name="Goeker M."/>
        </authorList>
    </citation>
    <scope>NUCLEOTIDE SEQUENCE [LARGE SCALE GENOMIC DNA]</scope>
    <source>
        <strain evidence="3 4">DSM 100044</strain>
    </source>
</reference>
<keyword evidence="4" id="KW-1185">Reference proteome</keyword>